<accession>A0ABV7XDU0</accession>
<dbReference type="EMBL" id="JBHRXV010000011">
    <property type="protein sequence ID" value="MFC3713630.1"/>
    <property type="molecule type" value="Genomic_DNA"/>
</dbReference>
<dbReference type="InterPro" id="IPR009937">
    <property type="entry name" value="Phage_holin_3_6"/>
</dbReference>
<dbReference type="Pfam" id="PF07332">
    <property type="entry name" value="Phage_holin_3_6"/>
    <property type="match status" value="1"/>
</dbReference>
<dbReference type="RefSeq" id="WP_380862313.1">
    <property type="nucleotide sequence ID" value="NZ_JBHRXV010000011.1"/>
</dbReference>
<reference evidence="3" key="1">
    <citation type="journal article" date="2019" name="Int. J. Syst. Evol. Microbiol.">
        <title>The Global Catalogue of Microorganisms (GCM) 10K type strain sequencing project: providing services to taxonomists for standard genome sequencing and annotation.</title>
        <authorList>
            <consortium name="The Broad Institute Genomics Platform"/>
            <consortium name="The Broad Institute Genome Sequencing Center for Infectious Disease"/>
            <person name="Wu L."/>
            <person name="Ma J."/>
        </authorList>
    </citation>
    <scope>NUCLEOTIDE SEQUENCE [LARGE SCALE GENOMIC DNA]</scope>
    <source>
        <strain evidence="3">KCTC 42644</strain>
    </source>
</reference>
<keyword evidence="1" id="KW-0472">Membrane</keyword>
<protein>
    <submittedName>
        <fullName evidence="2">Phage holin family protein</fullName>
    </submittedName>
</protein>
<comment type="caution">
    <text evidence="2">The sequence shown here is derived from an EMBL/GenBank/DDBJ whole genome shotgun (WGS) entry which is preliminary data.</text>
</comment>
<evidence type="ECO:0000313" key="3">
    <source>
        <dbReference type="Proteomes" id="UP001595615"/>
    </source>
</evidence>
<proteinExistence type="predicted"/>
<sequence>MEKPDRKAREKGPSIGDMVRSLLLDVTQLIRTEIKLAQAEVGENVERAKRPLMLLTLGLMLALASGLVFIAFLVAALAPLIGVAGAALLVAVVTGGGGFALIRAAQRELKNVSLAPARVVARMEQDVQALKDAGE</sequence>
<feature type="transmembrane region" description="Helical" evidence="1">
    <location>
        <begin position="80"/>
        <end position="102"/>
    </location>
</feature>
<feature type="transmembrane region" description="Helical" evidence="1">
    <location>
        <begin position="52"/>
        <end position="74"/>
    </location>
</feature>
<evidence type="ECO:0000313" key="2">
    <source>
        <dbReference type="EMBL" id="MFC3713630.1"/>
    </source>
</evidence>
<keyword evidence="1" id="KW-1133">Transmembrane helix</keyword>
<keyword evidence="1" id="KW-0812">Transmembrane</keyword>
<evidence type="ECO:0000256" key="1">
    <source>
        <dbReference type="SAM" id="Phobius"/>
    </source>
</evidence>
<keyword evidence="3" id="KW-1185">Reference proteome</keyword>
<gene>
    <name evidence="2" type="ORF">ACFOMD_13700</name>
</gene>
<organism evidence="2 3">
    <name type="scientific">Sphingoaurantiacus capsulatus</name>
    <dbReference type="NCBI Taxonomy" id="1771310"/>
    <lineage>
        <taxon>Bacteria</taxon>
        <taxon>Pseudomonadati</taxon>
        <taxon>Pseudomonadota</taxon>
        <taxon>Alphaproteobacteria</taxon>
        <taxon>Sphingomonadales</taxon>
        <taxon>Sphingosinicellaceae</taxon>
        <taxon>Sphingoaurantiacus</taxon>
    </lineage>
</organism>
<name>A0ABV7XDU0_9SPHN</name>
<dbReference type="Proteomes" id="UP001595615">
    <property type="component" value="Unassembled WGS sequence"/>
</dbReference>